<reference evidence="12 13" key="1">
    <citation type="journal article" date="2018" name="J. Biol. Chem.">
        <title>Discovery of the actinoplanic acid pathway in Streptomyces rapamycinicus reveals a genetically conserved synergism with rapamycin.</title>
        <authorList>
            <person name="Mrak P."/>
            <person name="Krastel P."/>
            <person name="Pivk Lukancic P."/>
            <person name="Tao J."/>
            <person name="Pistorius D."/>
            <person name="Moore C.M."/>
        </authorList>
    </citation>
    <scope>NUCLEOTIDE SEQUENCE [LARGE SCALE GENOMIC DNA]</scope>
    <source>
        <strain evidence="12 13">NRRL 5491</strain>
    </source>
</reference>
<keyword evidence="5 10" id="KW-0812">Transmembrane</keyword>
<comment type="subcellular location">
    <subcellularLocation>
        <location evidence="1">Cell membrane</location>
        <topology evidence="1">Multi-pass membrane protein</topology>
    </subcellularLocation>
</comment>
<dbReference type="NCBIfam" id="TIGR00711">
    <property type="entry name" value="efflux_EmrB"/>
    <property type="match status" value="1"/>
</dbReference>
<feature type="transmembrane region" description="Helical" evidence="10">
    <location>
        <begin position="164"/>
        <end position="185"/>
    </location>
</feature>
<feature type="region of interest" description="Disordered" evidence="9">
    <location>
        <begin position="459"/>
        <end position="478"/>
    </location>
</feature>
<feature type="transmembrane region" description="Helical" evidence="10">
    <location>
        <begin position="103"/>
        <end position="125"/>
    </location>
</feature>
<evidence type="ECO:0000256" key="6">
    <source>
        <dbReference type="ARBA" id="ARBA00022989"/>
    </source>
</evidence>
<keyword evidence="4" id="KW-1003">Cell membrane</keyword>
<feature type="domain" description="Major facilitator superfamily (MFS) profile" evidence="11">
    <location>
        <begin position="12"/>
        <end position="458"/>
    </location>
</feature>
<evidence type="ECO:0000256" key="4">
    <source>
        <dbReference type="ARBA" id="ARBA00022475"/>
    </source>
</evidence>
<feature type="transmembrane region" description="Helical" evidence="10">
    <location>
        <begin position="228"/>
        <end position="246"/>
    </location>
</feature>
<protein>
    <submittedName>
        <fullName evidence="12">Putative drug resistance transporter</fullName>
    </submittedName>
</protein>
<comment type="caution">
    <text evidence="12">The sequence shown here is derived from an EMBL/GenBank/DDBJ whole genome shotgun (WGS) entry which is preliminary data.</text>
</comment>
<evidence type="ECO:0000256" key="8">
    <source>
        <dbReference type="ARBA" id="ARBA00023251"/>
    </source>
</evidence>
<dbReference type="InterPro" id="IPR020846">
    <property type="entry name" value="MFS_dom"/>
</dbReference>
<gene>
    <name evidence="12" type="ORF">D3C57_144685</name>
</gene>
<accession>A0A3L8QXU9</accession>
<dbReference type="GO" id="GO:0046677">
    <property type="term" value="P:response to antibiotic"/>
    <property type="evidence" value="ECO:0007669"/>
    <property type="project" value="UniProtKB-KW"/>
</dbReference>
<proteinExistence type="inferred from homology"/>
<evidence type="ECO:0000256" key="1">
    <source>
        <dbReference type="ARBA" id="ARBA00004651"/>
    </source>
</evidence>
<comment type="similarity">
    <text evidence="2">Belongs to the major facilitator superfamily. EmrB family.</text>
</comment>
<evidence type="ECO:0000313" key="13">
    <source>
        <dbReference type="Proteomes" id="UP000281594"/>
    </source>
</evidence>
<keyword evidence="3" id="KW-0813">Transport</keyword>
<dbReference type="InterPro" id="IPR036259">
    <property type="entry name" value="MFS_trans_sf"/>
</dbReference>
<name>A0A3L8QXU9_STRRN</name>
<dbReference type="PROSITE" id="PS50850">
    <property type="entry name" value="MFS"/>
    <property type="match status" value="1"/>
</dbReference>
<dbReference type="Gene3D" id="1.20.1250.20">
    <property type="entry name" value="MFS general substrate transporter like domains"/>
    <property type="match status" value="1"/>
</dbReference>
<feature type="transmembrane region" description="Helical" evidence="10">
    <location>
        <begin position="431"/>
        <end position="451"/>
    </location>
</feature>
<dbReference type="RefSeq" id="WP_208929170.1">
    <property type="nucleotide sequence ID" value="NC_022785.1"/>
</dbReference>
<feature type="transmembrane region" description="Helical" evidence="10">
    <location>
        <begin position="267"/>
        <end position="289"/>
    </location>
</feature>
<evidence type="ECO:0000256" key="2">
    <source>
        <dbReference type="ARBA" id="ARBA00008537"/>
    </source>
</evidence>
<keyword evidence="6 10" id="KW-1133">Transmembrane helix</keyword>
<feature type="transmembrane region" description="Helical" evidence="10">
    <location>
        <begin position="12"/>
        <end position="34"/>
    </location>
</feature>
<dbReference type="PANTHER" id="PTHR42718">
    <property type="entry name" value="MAJOR FACILITATOR SUPERFAMILY MULTIDRUG TRANSPORTER MFSC"/>
    <property type="match status" value="1"/>
</dbReference>
<sequence length="478" mass="50685">MKAPRLNPKLSVSVMFTVSMFVRMLDMTIVTVALPAISRDYHVDTVSAGVVVVSYLLGLVIGIPAANWCGDRWGTKQVFVLGLVVFTVTSVACGVAQNLPQLMIFRLFQGLSGGLFGPVVMAMLVRTFPPEERIKASRVMTIPIAAAPLIGSVLGGFIADSLSWRWIFYINLPIGVAAALFAVFFLDDDGERARNPFDVLGFVYAAGGLTLLMYGLNKSVTEGWTSALVLGCVVGGVVLLGLLVFTELRAAHPLLDLRVFGNHIFRISSGIILMITAFNAAYNFVFPLLYQEVFGRSALRVGIDIGPAAIGAIAGAQVAVKMYHRLGPRRHLLVSLTASFVGLALMALIDVDTQRWLVWLIMLYTGAVSAIAYNAAQTTSFATLTPHQVGVASSLFSTATQTGAALGVSLLSTVLAGLGTTTDAGAPDLSTYQLGFVITSGLAIVALLLTLRVRDSEAAGTLESKPEKESVADANPAP</sequence>
<evidence type="ECO:0000256" key="10">
    <source>
        <dbReference type="SAM" id="Phobius"/>
    </source>
</evidence>
<dbReference type="Proteomes" id="UP000281594">
    <property type="component" value="Unassembled WGS sequence"/>
</dbReference>
<dbReference type="EMBL" id="QYCY01000004">
    <property type="protein sequence ID" value="RLV71782.1"/>
    <property type="molecule type" value="Genomic_DNA"/>
</dbReference>
<feature type="transmembrane region" description="Helical" evidence="10">
    <location>
        <begin position="301"/>
        <end position="320"/>
    </location>
</feature>
<dbReference type="GO" id="GO:0022857">
    <property type="term" value="F:transmembrane transporter activity"/>
    <property type="evidence" value="ECO:0007669"/>
    <property type="project" value="InterPro"/>
</dbReference>
<keyword evidence="8" id="KW-0046">Antibiotic resistance</keyword>
<dbReference type="Gene3D" id="1.20.1720.10">
    <property type="entry name" value="Multidrug resistance protein D"/>
    <property type="match status" value="1"/>
</dbReference>
<feature type="transmembrane region" description="Helical" evidence="10">
    <location>
        <begin position="137"/>
        <end position="158"/>
    </location>
</feature>
<dbReference type="InterPro" id="IPR011701">
    <property type="entry name" value="MFS"/>
</dbReference>
<feature type="transmembrane region" description="Helical" evidence="10">
    <location>
        <begin position="197"/>
        <end position="216"/>
    </location>
</feature>
<feature type="transmembrane region" description="Helical" evidence="10">
    <location>
        <begin position="46"/>
        <end position="66"/>
    </location>
</feature>
<evidence type="ECO:0000256" key="5">
    <source>
        <dbReference type="ARBA" id="ARBA00022692"/>
    </source>
</evidence>
<feature type="transmembrane region" description="Helical" evidence="10">
    <location>
        <begin position="78"/>
        <end position="97"/>
    </location>
</feature>
<feature type="transmembrane region" description="Helical" evidence="10">
    <location>
        <begin position="356"/>
        <end position="376"/>
    </location>
</feature>
<dbReference type="AlphaFoldDB" id="A0A3L8QXU9"/>
<evidence type="ECO:0000256" key="3">
    <source>
        <dbReference type="ARBA" id="ARBA00022448"/>
    </source>
</evidence>
<evidence type="ECO:0000259" key="11">
    <source>
        <dbReference type="PROSITE" id="PS50850"/>
    </source>
</evidence>
<organism evidence="12 13">
    <name type="scientific">Streptomyces rapamycinicus (strain ATCC 29253 / DSM 41530 / NRRL 5491 / AYB-994)</name>
    <name type="common">Streptomyces hygroscopicus (strain ATCC 29253)</name>
    <dbReference type="NCBI Taxonomy" id="1343740"/>
    <lineage>
        <taxon>Bacteria</taxon>
        <taxon>Bacillati</taxon>
        <taxon>Actinomycetota</taxon>
        <taxon>Actinomycetes</taxon>
        <taxon>Kitasatosporales</taxon>
        <taxon>Streptomycetaceae</taxon>
        <taxon>Streptomyces</taxon>
        <taxon>Streptomyces violaceusniger group</taxon>
    </lineage>
</organism>
<dbReference type="GO" id="GO:0005886">
    <property type="term" value="C:plasma membrane"/>
    <property type="evidence" value="ECO:0007669"/>
    <property type="project" value="UniProtKB-SubCell"/>
</dbReference>
<dbReference type="Pfam" id="PF07690">
    <property type="entry name" value="MFS_1"/>
    <property type="match status" value="1"/>
</dbReference>
<keyword evidence="7 10" id="KW-0472">Membrane</keyword>
<dbReference type="PANTHER" id="PTHR42718:SF9">
    <property type="entry name" value="MAJOR FACILITATOR SUPERFAMILY MULTIDRUG TRANSPORTER MFSC"/>
    <property type="match status" value="1"/>
</dbReference>
<evidence type="ECO:0000313" key="12">
    <source>
        <dbReference type="EMBL" id="RLV71782.1"/>
    </source>
</evidence>
<dbReference type="InterPro" id="IPR004638">
    <property type="entry name" value="EmrB-like"/>
</dbReference>
<dbReference type="SUPFAM" id="SSF103473">
    <property type="entry name" value="MFS general substrate transporter"/>
    <property type="match status" value="1"/>
</dbReference>
<evidence type="ECO:0000256" key="9">
    <source>
        <dbReference type="SAM" id="MobiDB-lite"/>
    </source>
</evidence>
<feature type="transmembrane region" description="Helical" evidence="10">
    <location>
        <begin position="332"/>
        <end position="350"/>
    </location>
</feature>
<evidence type="ECO:0000256" key="7">
    <source>
        <dbReference type="ARBA" id="ARBA00023136"/>
    </source>
</evidence>
<dbReference type="STRING" id="1343740.M271_50115"/>